<dbReference type="AlphaFoldDB" id="A0A167YYB8"/>
<comment type="caution">
    <text evidence="2">The sequence shown here is derived from an EMBL/GenBank/DDBJ whole genome shotgun (WGS) entry which is preliminary data.</text>
</comment>
<dbReference type="InterPro" id="IPR036291">
    <property type="entry name" value="NAD(P)-bd_dom_sf"/>
</dbReference>
<evidence type="ECO:0000259" key="1">
    <source>
        <dbReference type="Pfam" id="PF01370"/>
    </source>
</evidence>
<dbReference type="GO" id="GO:0005737">
    <property type="term" value="C:cytoplasm"/>
    <property type="evidence" value="ECO:0007669"/>
    <property type="project" value="TreeGrafter"/>
</dbReference>
<proteinExistence type="predicted"/>
<sequence>MPRIFITGGSGFIGSVVIEQAIAQGHQVYAISRTEAGDKKLEAKGAIPVRGDLKSYDVLQEQSAQADIVLHLADAFLGDHSLPYSEVIRLDKAAVDAIAAGLEGSNKPLVTTSGVLVVESTGDVTTEESPLAKKPLNDRIISEQYTLKLSEKGIRVSAIRLAPFVYGRGGSGVFLFLKAFLGAKELNYVNGGTTKTTAVNVEDAAALYLLAAEKANAGEVFNAASNIVTFHEFFEAMSTITDLPIKSLTSEEATSKYGPFLGRFLALDCQASGAKAKSQLGWDPKGTGLLDEIKTGSYVAVAEKLKNPAA</sequence>
<dbReference type="Pfam" id="PF01370">
    <property type="entry name" value="Epimerase"/>
    <property type="match status" value="1"/>
</dbReference>
<dbReference type="Proteomes" id="UP000242877">
    <property type="component" value="Unassembled WGS sequence"/>
</dbReference>
<evidence type="ECO:0000313" key="3">
    <source>
        <dbReference type="Proteomes" id="UP000242877"/>
    </source>
</evidence>
<dbReference type="SUPFAM" id="SSF51735">
    <property type="entry name" value="NAD(P)-binding Rossmann-fold domains"/>
    <property type="match status" value="1"/>
</dbReference>
<keyword evidence="3" id="KW-1185">Reference proteome</keyword>
<protein>
    <submittedName>
        <fullName evidence="2">NAD(P)-binding domain protein</fullName>
    </submittedName>
</protein>
<dbReference type="VEuPathDB" id="FungiDB:AAP_03133"/>
<dbReference type="EMBL" id="AZGZ01000012">
    <property type="protein sequence ID" value="KZZ91914.1"/>
    <property type="molecule type" value="Genomic_DNA"/>
</dbReference>
<dbReference type="GO" id="GO:0004029">
    <property type="term" value="F:aldehyde dehydrogenase (NAD+) activity"/>
    <property type="evidence" value="ECO:0007669"/>
    <property type="project" value="TreeGrafter"/>
</dbReference>
<accession>A0A167YYB8</accession>
<dbReference type="InterPro" id="IPR051783">
    <property type="entry name" value="NAD(P)-dependent_oxidoreduct"/>
</dbReference>
<feature type="domain" description="NAD-dependent epimerase/dehydratase" evidence="1">
    <location>
        <begin position="4"/>
        <end position="223"/>
    </location>
</feature>
<dbReference type="PANTHER" id="PTHR48079:SF5">
    <property type="entry name" value="DEPENDENT EPIMERASE_DEHYDRATASE, PUTATIVE (AFU_ORTHOLOGUE AFUA_7G00180)-RELATED"/>
    <property type="match status" value="1"/>
</dbReference>
<dbReference type="InterPro" id="IPR001509">
    <property type="entry name" value="Epimerase_deHydtase"/>
</dbReference>
<reference evidence="2 3" key="1">
    <citation type="journal article" date="2016" name="Genome Biol. Evol.">
        <title>Divergent and convergent evolution of fungal pathogenicity.</title>
        <authorList>
            <person name="Shang Y."/>
            <person name="Xiao G."/>
            <person name="Zheng P."/>
            <person name="Cen K."/>
            <person name="Zhan S."/>
            <person name="Wang C."/>
        </authorList>
    </citation>
    <scope>NUCLEOTIDE SEQUENCE [LARGE SCALE GENOMIC DNA]</scope>
    <source>
        <strain evidence="2 3">ARSEF 7405</strain>
    </source>
</reference>
<evidence type="ECO:0000313" key="2">
    <source>
        <dbReference type="EMBL" id="KZZ91914.1"/>
    </source>
</evidence>
<dbReference type="OrthoDB" id="10262413at2759"/>
<organism evidence="2 3">
    <name type="scientific">Ascosphaera apis ARSEF 7405</name>
    <dbReference type="NCBI Taxonomy" id="392613"/>
    <lineage>
        <taxon>Eukaryota</taxon>
        <taxon>Fungi</taxon>
        <taxon>Dikarya</taxon>
        <taxon>Ascomycota</taxon>
        <taxon>Pezizomycotina</taxon>
        <taxon>Eurotiomycetes</taxon>
        <taxon>Eurotiomycetidae</taxon>
        <taxon>Onygenales</taxon>
        <taxon>Ascosphaeraceae</taxon>
        <taxon>Ascosphaera</taxon>
    </lineage>
</organism>
<dbReference type="Gene3D" id="3.40.50.720">
    <property type="entry name" value="NAD(P)-binding Rossmann-like Domain"/>
    <property type="match status" value="1"/>
</dbReference>
<name>A0A167YYB8_9EURO</name>
<gene>
    <name evidence="2" type="ORF">AAP_03133</name>
</gene>
<dbReference type="PANTHER" id="PTHR48079">
    <property type="entry name" value="PROTEIN YEEZ"/>
    <property type="match status" value="1"/>
</dbReference>